<dbReference type="GO" id="GO:0006313">
    <property type="term" value="P:DNA transposition"/>
    <property type="evidence" value="ECO:0007669"/>
    <property type="project" value="InterPro"/>
</dbReference>
<reference evidence="2 3" key="2">
    <citation type="submission" date="2020-03" db="EMBL/GenBank/DDBJ databases">
        <authorList>
            <person name="Ichikawa N."/>
            <person name="Kimura A."/>
            <person name="Kitahashi Y."/>
            <person name="Uohara A."/>
        </authorList>
    </citation>
    <scope>NUCLEOTIDE SEQUENCE [LARGE SCALE GENOMIC DNA]</scope>
    <source>
        <strain evidence="2 3">NBRC 105367</strain>
    </source>
</reference>
<proteinExistence type="predicted"/>
<reference evidence="2 3" key="1">
    <citation type="submission" date="2020-03" db="EMBL/GenBank/DDBJ databases">
        <title>Whole genome shotgun sequence of Phytohabitans suffuscus NBRC 105367.</title>
        <authorList>
            <person name="Komaki H."/>
            <person name="Tamura T."/>
        </authorList>
    </citation>
    <scope>NUCLEOTIDE SEQUENCE [LARGE SCALE GENOMIC DNA]</scope>
    <source>
        <strain evidence="2 3">NBRC 105367</strain>
    </source>
</reference>
<sequence length="109" mass="12383">MLFPTIRLVWADGGYAGKLVDYATSTLGITVQIVSKLAGQVGFVVLPRTWCVERTFSWINRCRRTVRDYERPPEHHTATTYWAMITIMGRRLARHQAAGRTIPQPARAP</sequence>
<name>A0A6F8YFS8_9ACTN</name>
<dbReference type="GO" id="GO:0003677">
    <property type="term" value="F:DNA binding"/>
    <property type="evidence" value="ECO:0007669"/>
    <property type="project" value="InterPro"/>
</dbReference>
<dbReference type="PANTHER" id="PTHR30007:SF0">
    <property type="entry name" value="TRANSPOSASE"/>
    <property type="match status" value="1"/>
</dbReference>
<evidence type="ECO:0000259" key="1">
    <source>
        <dbReference type="Pfam" id="PF01609"/>
    </source>
</evidence>
<dbReference type="Pfam" id="PF01609">
    <property type="entry name" value="DDE_Tnp_1"/>
    <property type="match status" value="1"/>
</dbReference>
<dbReference type="RefSeq" id="WP_173156258.1">
    <property type="nucleotide sequence ID" value="NZ_AP022871.1"/>
</dbReference>
<dbReference type="KEGG" id="psuu:Psuf_021820"/>
<evidence type="ECO:0000313" key="3">
    <source>
        <dbReference type="Proteomes" id="UP000503011"/>
    </source>
</evidence>
<dbReference type="Proteomes" id="UP000503011">
    <property type="component" value="Chromosome"/>
</dbReference>
<dbReference type="GO" id="GO:0004803">
    <property type="term" value="F:transposase activity"/>
    <property type="evidence" value="ECO:0007669"/>
    <property type="project" value="InterPro"/>
</dbReference>
<organism evidence="2 3">
    <name type="scientific">Phytohabitans suffuscus</name>
    <dbReference type="NCBI Taxonomy" id="624315"/>
    <lineage>
        <taxon>Bacteria</taxon>
        <taxon>Bacillati</taxon>
        <taxon>Actinomycetota</taxon>
        <taxon>Actinomycetes</taxon>
        <taxon>Micromonosporales</taxon>
        <taxon>Micromonosporaceae</taxon>
    </lineage>
</organism>
<dbReference type="EMBL" id="AP022871">
    <property type="protein sequence ID" value="BCB84869.1"/>
    <property type="molecule type" value="Genomic_DNA"/>
</dbReference>
<evidence type="ECO:0000313" key="2">
    <source>
        <dbReference type="EMBL" id="BCB84869.1"/>
    </source>
</evidence>
<accession>A0A6F8YFS8</accession>
<dbReference type="InterPro" id="IPR002559">
    <property type="entry name" value="Transposase_11"/>
</dbReference>
<gene>
    <name evidence="2" type="ORF">Psuf_021820</name>
</gene>
<protein>
    <recommendedName>
        <fullName evidence="1">Transposase IS4-like domain-containing protein</fullName>
    </recommendedName>
</protein>
<feature type="domain" description="Transposase IS4-like" evidence="1">
    <location>
        <begin position="5"/>
        <end position="81"/>
    </location>
</feature>
<dbReference type="AlphaFoldDB" id="A0A6F8YFS8"/>
<dbReference type="PANTHER" id="PTHR30007">
    <property type="entry name" value="PHP DOMAIN PROTEIN"/>
    <property type="match status" value="1"/>
</dbReference>
<keyword evidence="3" id="KW-1185">Reference proteome</keyword>